<dbReference type="AlphaFoldDB" id="A0A5B7JUG9"/>
<evidence type="ECO:0000256" key="1">
    <source>
        <dbReference type="SAM" id="MobiDB-lite"/>
    </source>
</evidence>
<keyword evidence="3" id="KW-1185">Reference proteome</keyword>
<gene>
    <name evidence="2" type="ORF">E2C01_092055</name>
</gene>
<evidence type="ECO:0000313" key="3">
    <source>
        <dbReference type="Proteomes" id="UP000324222"/>
    </source>
</evidence>
<dbReference type="EMBL" id="VSRR010107325">
    <property type="protein sequence ID" value="MPC96777.1"/>
    <property type="molecule type" value="Genomic_DNA"/>
</dbReference>
<name>A0A5B7JUG9_PORTR</name>
<feature type="compositionally biased region" description="Low complexity" evidence="1">
    <location>
        <begin position="60"/>
        <end position="69"/>
    </location>
</feature>
<dbReference type="Proteomes" id="UP000324222">
    <property type="component" value="Unassembled WGS sequence"/>
</dbReference>
<feature type="region of interest" description="Disordered" evidence="1">
    <location>
        <begin position="43"/>
        <end position="69"/>
    </location>
</feature>
<organism evidence="2 3">
    <name type="scientific">Portunus trituberculatus</name>
    <name type="common">Swimming crab</name>
    <name type="synonym">Neptunus trituberculatus</name>
    <dbReference type="NCBI Taxonomy" id="210409"/>
    <lineage>
        <taxon>Eukaryota</taxon>
        <taxon>Metazoa</taxon>
        <taxon>Ecdysozoa</taxon>
        <taxon>Arthropoda</taxon>
        <taxon>Crustacea</taxon>
        <taxon>Multicrustacea</taxon>
        <taxon>Malacostraca</taxon>
        <taxon>Eumalacostraca</taxon>
        <taxon>Eucarida</taxon>
        <taxon>Decapoda</taxon>
        <taxon>Pleocyemata</taxon>
        <taxon>Brachyura</taxon>
        <taxon>Eubrachyura</taxon>
        <taxon>Portunoidea</taxon>
        <taxon>Portunidae</taxon>
        <taxon>Portuninae</taxon>
        <taxon>Portunus</taxon>
    </lineage>
</organism>
<sequence>MQTATRDIFTLHTTWNKAKGDATITDPLPSPCCPLPVLHLPPSTASLGGEEMEKGREGAEGVVRVGEIT</sequence>
<evidence type="ECO:0000313" key="2">
    <source>
        <dbReference type="EMBL" id="MPC96777.1"/>
    </source>
</evidence>
<protein>
    <submittedName>
        <fullName evidence="2">Uncharacterized protein</fullName>
    </submittedName>
</protein>
<proteinExistence type="predicted"/>
<accession>A0A5B7JUG9</accession>
<reference evidence="2 3" key="1">
    <citation type="submission" date="2019-05" db="EMBL/GenBank/DDBJ databases">
        <title>Another draft genome of Portunus trituberculatus and its Hox gene families provides insights of decapod evolution.</title>
        <authorList>
            <person name="Jeong J.-H."/>
            <person name="Song I."/>
            <person name="Kim S."/>
            <person name="Choi T."/>
            <person name="Kim D."/>
            <person name="Ryu S."/>
            <person name="Kim W."/>
        </authorList>
    </citation>
    <scope>NUCLEOTIDE SEQUENCE [LARGE SCALE GENOMIC DNA]</scope>
    <source>
        <tissue evidence="2">Muscle</tissue>
    </source>
</reference>
<comment type="caution">
    <text evidence="2">The sequence shown here is derived from an EMBL/GenBank/DDBJ whole genome shotgun (WGS) entry which is preliminary data.</text>
</comment>